<dbReference type="Proteomes" id="UP000237246">
    <property type="component" value="Unassembled WGS sequence"/>
</dbReference>
<proteinExistence type="predicted"/>
<comment type="caution">
    <text evidence="2">The sequence shown here is derived from an EMBL/GenBank/DDBJ whole genome shotgun (WGS) entry which is preliminary data.</text>
</comment>
<gene>
    <name evidence="2" type="ORF">CIB84_017770</name>
</gene>
<dbReference type="EMBL" id="PPHD01123499">
    <property type="protein sequence ID" value="POI18486.1"/>
    <property type="molecule type" value="Genomic_DNA"/>
</dbReference>
<feature type="non-terminal residue" evidence="2">
    <location>
        <position position="1"/>
    </location>
</feature>
<name>A0A2P4S2W4_BAMTH</name>
<evidence type="ECO:0000313" key="2">
    <source>
        <dbReference type="EMBL" id="POI18486.1"/>
    </source>
</evidence>
<organism evidence="2 3">
    <name type="scientific">Bambusicola thoracicus</name>
    <name type="common">Chinese bamboo-partridge</name>
    <name type="synonym">Perdix thoracica</name>
    <dbReference type="NCBI Taxonomy" id="9083"/>
    <lineage>
        <taxon>Eukaryota</taxon>
        <taxon>Metazoa</taxon>
        <taxon>Chordata</taxon>
        <taxon>Craniata</taxon>
        <taxon>Vertebrata</taxon>
        <taxon>Euteleostomi</taxon>
        <taxon>Archelosauria</taxon>
        <taxon>Archosauria</taxon>
        <taxon>Dinosauria</taxon>
        <taxon>Saurischia</taxon>
        <taxon>Theropoda</taxon>
        <taxon>Coelurosauria</taxon>
        <taxon>Aves</taxon>
        <taxon>Neognathae</taxon>
        <taxon>Galloanserae</taxon>
        <taxon>Galliformes</taxon>
        <taxon>Phasianidae</taxon>
        <taxon>Perdicinae</taxon>
        <taxon>Bambusicola</taxon>
    </lineage>
</organism>
<feature type="non-terminal residue" evidence="2">
    <location>
        <position position="75"/>
    </location>
</feature>
<evidence type="ECO:0000313" key="3">
    <source>
        <dbReference type="Proteomes" id="UP000237246"/>
    </source>
</evidence>
<sequence>TEQEAAAEGDKPQGEEKEVDVSQEKVSSIPSVVIEPASNNEGEGEEHHVIMNESKDAAAEKGTQGTDSETSQIGS</sequence>
<feature type="region of interest" description="Disordered" evidence="1">
    <location>
        <begin position="1"/>
        <end position="75"/>
    </location>
</feature>
<feature type="compositionally biased region" description="Basic and acidic residues" evidence="1">
    <location>
        <begin position="45"/>
        <end position="59"/>
    </location>
</feature>
<dbReference type="AlphaFoldDB" id="A0A2P4S2W4"/>
<feature type="compositionally biased region" description="Polar residues" evidence="1">
    <location>
        <begin position="63"/>
        <end position="75"/>
    </location>
</feature>
<reference evidence="2 3" key="1">
    <citation type="submission" date="2018-01" db="EMBL/GenBank/DDBJ databases">
        <title>Comparison of the Chinese Bamboo Partridge and Red Junglefowl genome sequences highlights the importance of demography in genome evolution.</title>
        <authorList>
            <person name="Tiley G.P."/>
            <person name="Kimball R.T."/>
            <person name="Braun E.L."/>
            <person name="Burleigh J.G."/>
        </authorList>
    </citation>
    <scope>NUCLEOTIDE SEQUENCE [LARGE SCALE GENOMIC DNA]</scope>
    <source>
        <strain evidence="2">RTK389</strain>
        <tissue evidence="2">Blood</tissue>
    </source>
</reference>
<protein>
    <submittedName>
        <fullName evidence="2">Uncharacterized protein</fullName>
    </submittedName>
</protein>
<dbReference type="OrthoDB" id="446293at2759"/>
<accession>A0A2P4S2W4</accession>
<feature type="compositionally biased region" description="Basic and acidic residues" evidence="1">
    <location>
        <begin position="8"/>
        <end position="23"/>
    </location>
</feature>
<evidence type="ECO:0000256" key="1">
    <source>
        <dbReference type="SAM" id="MobiDB-lite"/>
    </source>
</evidence>
<keyword evidence="3" id="KW-1185">Reference proteome</keyword>